<dbReference type="Proteomes" id="UP000775129">
    <property type="component" value="Unassembled WGS sequence"/>
</dbReference>
<reference evidence="3" key="2">
    <citation type="submission" date="2021-09" db="EMBL/GenBank/DDBJ databases">
        <authorList>
            <person name="Gilroy R."/>
        </authorList>
    </citation>
    <scope>NUCLEOTIDE SEQUENCE</scope>
    <source>
        <strain evidence="3">1647</strain>
    </source>
</reference>
<name>A0A921KPY6_9MICO</name>
<proteinExistence type="predicted"/>
<dbReference type="Pfam" id="PF18064">
    <property type="entry name" value="CB_ParB_C"/>
    <property type="match status" value="1"/>
</dbReference>
<organism evidence="3 4">
    <name type="scientific">Brachybacterium paraconglomeratum</name>
    <dbReference type="NCBI Taxonomy" id="173362"/>
    <lineage>
        <taxon>Bacteria</taxon>
        <taxon>Bacillati</taxon>
        <taxon>Actinomycetota</taxon>
        <taxon>Actinomycetes</taxon>
        <taxon>Micrococcales</taxon>
        <taxon>Dermabacteraceae</taxon>
        <taxon>Brachybacterium</taxon>
    </lineage>
</organism>
<dbReference type="Gene3D" id="6.10.180.30">
    <property type="match status" value="1"/>
</dbReference>
<evidence type="ECO:0000313" key="3">
    <source>
        <dbReference type="EMBL" id="HJF49089.1"/>
    </source>
</evidence>
<accession>A0A921KPY6</accession>
<sequence length="117" mass="12980">MTTPQPARKRSTFGDVDPIAPRTEPEPAPPRQRPRRSGAKTKVGFFLPEEEADRARAALVNTFGTNQEGPRTFSELIRRALLAEVERLERQYNNGEEWPPVSAGQVPTGRPKGDSGE</sequence>
<gene>
    <name evidence="3" type="ORF">K8W24_04715</name>
</gene>
<comment type="caution">
    <text evidence="3">The sequence shown here is derived from an EMBL/GenBank/DDBJ whole genome shotgun (WGS) entry which is preliminary data.</text>
</comment>
<dbReference type="InterPro" id="IPR040851">
    <property type="entry name" value="ParB-like_C"/>
</dbReference>
<evidence type="ECO:0000313" key="4">
    <source>
        <dbReference type="Proteomes" id="UP000775129"/>
    </source>
</evidence>
<evidence type="ECO:0000256" key="1">
    <source>
        <dbReference type="SAM" id="MobiDB-lite"/>
    </source>
</evidence>
<reference evidence="3" key="1">
    <citation type="journal article" date="2021" name="PeerJ">
        <title>Extensive microbial diversity within the chicken gut microbiome revealed by metagenomics and culture.</title>
        <authorList>
            <person name="Gilroy R."/>
            <person name="Ravi A."/>
            <person name="Getino M."/>
            <person name="Pursley I."/>
            <person name="Horton D.L."/>
            <person name="Alikhan N.F."/>
            <person name="Baker D."/>
            <person name="Gharbi K."/>
            <person name="Hall N."/>
            <person name="Watson M."/>
            <person name="Adriaenssens E.M."/>
            <person name="Foster-Nyarko E."/>
            <person name="Jarju S."/>
            <person name="Secka A."/>
            <person name="Antonio M."/>
            <person name="Oren A."/>
            <person name="Chaudhuri R.R."/>
            <person name="La Ragione R."/>
            <person name="Hildebrand F."/>
            <person name="Pallen M.J."/>
        </authorList>
    </citation>
    <scope>NUCLEOTIDE SEQUENCE</scope>
    <source>
        <strain evidence="3">1647</strain>
    </source>
</reference>
<evidence type="ECO:0000259" key="2">
    <source>
        <dbReference type="Pfam" id="PF18064"/>
    </source>
</evidence>
<feature type="domain" description="ParB-like C-terminal" evidence="2">
    <location>
        <begin position="51"/>
        <end position="98"/>
    </location>
</feature>
<feature type="region of interest" description="Disordered" evidence="1">
    <location>
        <begin position="92"/>
        <end position="117"/>
    </location>
</feature>
<dbReference type="AlphaFoldDB" id="A0A921KPY6"/>
<protein>
    <recommendedName>
        <fullName evidence="2">ParB-like C-terminal domain-containing protein</fullName>
    </recommendedName>
</protein>
<feature type="region of interest" description="Disordered" evidence="1">
    <location>
        <begin position="1"/>
        <end position="44"/>
    </location>
</feature>
<dbReference type="EMBL" id="DYWO01000145">
    <property type="protein sequence ID" value="HJF49089.1"/>
    <property type="molecule type" value="Genomic_DNA"/>
</dbReference>